<evidence type="ECO:0000313" key="5">
    <source>
        <dbReference type="Proteomes" id="UP000594468"/>
    </source>
</evidence>
<feature type="domain" description="CoA-binding" evidence="3">
    <location>
        <begin position="7"/>
        <end position="108"/>
    </location>
</feature>
<dbReference type="Pfam" id="PF22725">
    <property type="entry name" value="GFO_IDH_MocA_C3"/>
    <property type="match status" value="1"/>
</dbReference>
<dbReference type="SUPFAM" id="SSF51735">
    <property type="entry name" value="NAD(P)-binding Rossmann-fold domains"/>
    <property type="match status" value="1"/>
</dbReference>
<dbReference type="GO" id="GO:0050112">
    <property type="term" value="F:inositol 2-dehydrogenase (NAD+) activity"/>
    <property type="evidence" value="ECO:0007669"/>
    <property type="project" value="UniProtKB-EC"/>
</dbReference>
<dbReference type="NCBIfam" id="TIGR04380">
    <property type="entry name" value="myo_inos_iolG"/>
    <property type="match status" value="1"/>
</dbReference>
<dbReference type="InterPro" id="IPR003781">
    <property type="entry name" value="CoA-bd"/>
</dbReference>
<dbReference type="SUPFAM" id="SSF55347">
    <property type="entry name" value="Glyceraldehyde-3-phosphate dehydrogenase-like, C-terminal domain"/>
    <property type="match status" value="1"/>
</dbReference>
<dbReference type="KEGG" id="pmet:G4Y79_16900"/>
<dbReference type="InterPro" id="IPR000683">
    <property type="entry name" value="Gfo/Idh/MocA-like_OxRdtase_N"/>
</dbReference>
<keyword evidence="2 4" id="KW-0560">Oxidoreductase</keyword>
<proteinExistence type="inferred from homology"/>
<evidence type="ECO:0000256" key="2">
    <source>
        <dbReference type="ARBA" id="ARBA00023002"/>
    </source>
</evidence>
<dbReference type="EC" id="1.1.1.18" evidence="4"/>
<dbReference type="Gene3D" id="3.30.360.10">
    <property type="entry name" value="Dihydrodipicolinate Reductase, domain 2"/>
    <property type="match status" value="1"/>
</dbReference>
<keyword evidence="5" id="KW-1185">Reference proteome</keyword>
<organism evidence="4 5">
    <name type="scientific">Phototrophicus methaneseepsis</name>
    <dbReference type="NCBI Taxonomy" id="2710758"/>
    <lineage>
        <taxon>Bacteria</taxon>
        <taxon>Bacillati</taxon>
        <taxon>Chloroflexota</taxon>
        <taxon>Candidatus Thermofontia</taxon>
        <taxon>Phototrophicales</taxon>
        <taxon>Phototrophicaceae</taxon>
        <taxon>Phototrophicus</taxon>
    </lineage>
</organism>
<comment type="similarity">
    <text evidence="1">Belongs to the Gfo/Idh/MocA family.</text>
</comment>
<gene>
    <name evidence="4" type="primary">iolG</name>
    <name evidence="4" type="ORF">G4Y79_16900</name>
</gene>
<dbReference type="EMBL" id="CP062983">
    <property type="protein sequence ID" value="QPC81365.1"/>
    <property type="molecule type" value="Genomic_DNA"/>
</dbReference>
<dbReference type="RefSeq" id="WP_195169438.1">
    <property type="nucleotide sequence ID" value="NZ_CP062983.1"/>
</dbReference>
<dbReference type="GO" id="GO:0000166">
    <property type="term" value="F:nucleotide binding"/>
    <property type="evidence" value="ECO:0007669"/>
    <property type="project" value="InterPro"/>
</dbReference>
<reference evidence="4 5" key="1">
    <citation type="submission" date="2020-02" db="EMBL/GenBank/DDBJ databases">
        <authorList>
            <person name="Zheng R.K."/>
            <person name="Sun C.M."/>
        </authorList>
    </citation>
    <scope>NUCLEOTIDE SEQUENCE [LARGE SCALE GENOMIC DNA]</scope>
    <source>
        <strain evidence="5">rifampicinis</strain>
    </source>
</reference>
<dbReference type="Proteomes" id="UP000594468">
    <property type="component" value="Chromosome"/>
</dbReference>
<evidence type="ECO:0000313" key="4">
    <source>
        <dbReference type="EMBL" id="QPC81365.1"/>
    </source>
</evidence>
<name>A0A7S8E6R4_9CHLR</name>
<dbReference type="Pfam" id="PF01408">
    <property type="entry name" value="GFO_IDH_MocA"/>
    <property type="match status" value="1"/>
</dbReference>
<accession>A0A7S8E6R4</accession>
<dbReference type="AlphaFoldDB" id="A0A7S8E6R4"/>
<protein>
    <submittedName>
        <fullName evidence="4">Inositol 2-dehydrogenase</fullName>
        <ecNumber evidence="4">1.1.1.18</ecNumber>
    </submittedName>
</protein>
<dbReference type="InterPro" id="IPR030827">
    <property type="entry name" value="Myo_inos_IolG"/>
</dbReference>
<dbReference type="InterPro" id="IPR036291">
    <property type="entry name" value="NAD(P)-bd_dom_sf"/>
</dbReference>
<dbReference type="PANTHER" id="PTHR42840">
    <property type="entry name" value="NAD(P)-BINDING ROSSMANN-FOLD SUPERFAMILY PROTEIN-RELATED"/>
    <property type="match status" value="1"/>
</dbReference>
<dbReference type="SMART" id="SM00881">
    <property type="entry name" value="CoA_binding"/>
    <property type="match status" value="1"/>
</dbReference>
<sequence length="346" mass="37505">MSTTNPHTNSKIKVAVIGLGRMGQVYGTHVARQIDGASLVAVCDMRPEVTGLFADQFNGVRVYPTVAALLEQRDIDAVIVATPTSTHREVVIAAAEAGKAIFCEKPTALTLAATDEMIHAVEKAGVLFQVGFMRRFDKGYAAARARIEAGEIGQPVMIRSVGRDPFPTSLDYANPAMSGGLIIDMGIHDFDAVRWLMQSDIARVYTEATSLVYPELQTVGDVDTAVISLRFANEAVGNVEVSRTAIYGYDIQCEIVGTEGTLHIGYLRETPLLLMNKAGVHHDVVPHFPERFGPAYTAQIEHFVECLRQGKAPIVTPQDARAALQASVAATISQHEGRIVYVDDVR</sequence>
<evidence type="ECO:0000259" key="3">
    <source>
        <dbReference type="SMART" id="SM00881"/>
    </source>
</evidence>
<dbReference type="InterPro" id="IPR055170">
    <property type="entry name" value="GFO_IDH_MocA-like_dom"/>
</dbReference>
<dbReference type="Gene3D" id="3.40.50.720">
    <property type="entry name" value="NAD(P)-binding Rossmann-like Domain"/>
    <property type="match status" value="1"/>
</dbReference>
<dbReference type="PANTHER" id="PTHR42840:SF3">
    <property type="entry name" value="BINDING ROSSMANN FOLD OXIDOREDUCTASE, PUTATIVE (AFU_ORTHOLOGUE AFUA_2G10240)-RELATED"/>
    <property type="match status" value="1"/>
</dbReference>
<evidence type="ECO:0000256" key="1">
    <source>
        <dbReference type="ARBA" id="ARBA00010928"/>
    </source>
</evidence>